<dbReference type="EMBL" id="JBHSMF010000009">
    <property type="protein sequence ID" value="MFC5499286.1"/>
    <property type="molecule type" value="Genomic_DNA"/>
</dbReference>
<dbReference type="InterPro" id="IPR037523">
    <property type="entry name" value="VOC_core"/>
</dbReference>
<feature type="domain" description="VOC" evidence="2">
    <location>
        <begin position="4"/>
        <end position="132"/>
    </location>
</feature>
<proteinExistence type="predicted"/>
<protein>
    <submittedName>
        <fullName evidence="3">VOC family protein</fullName>
    </submittedName>
</protein>
<dbReference type="PANTHER" id="PTHR43048:SF3">
    <property type="entry name" value="METHYLMALONYL-COA EPIMERASE, MITOCHONDRIAL"/>
    <property type="match status" value="1"/>
</dbReference>
<evidence type="ECO:0000256" key="1">
    <source>
        <dbReference type="ARBA" id="ARBA00022723"/>
    </source>
</evidence>
<dbReference type="RefSeq" id="WP_376851510.1">
    <property type="nucleotide sequence ID" value="NZ_JBHSMF010000009.1"/>
</dbReference>
<keyword evidence="4" id="KW-1185">Reference proteome</keyword>
<keyword evidence="1" id="KW-0479">Metal-binding</keyword>
<dbReference type="InterPro" id="IPR051785">
    <property type="entry name" value="MMCE/EMCE_epimerase"/>
</dbReference>
<evidence type="ECO:0000313" key="4">
    <source>
        <dbReference type="Proteomes" id="UP001596037"/>
    </source>
</evidence>
<evidence type="ECO:0000259" key="2">
    <source>
        <dbReference type="PROSITE" id="PS51819"/>
    </source>
</evidence>
<dbReference type="Gene3D" id="3.10.180.10">
    <property type="entry name" value="2,3-Dihydroxybiphenyl 1,2-Dioxygenase, domain 1"/>
    <property type="match status" value="1"/>
</dbReference>
<dbReference type="PROSITE" id="PS51819">
    <property type="entry name" value="VOC"/>
    <property type="match status" value="1"/>
</dbReference>
<sequence length="135" mass="15200">MFKRIDHIELLTAAPESTIAFYTRLLGFHERERARIPATPLGPLDLVYLELGGTTVEVMCYPEAEATSIAPRGTGQRLGWQCLALEVDDIDEALGLLLQQGVPAAWGPVKRPDYARAEIRDPEGNPIELRQWYRR</sequence>
<name>A0ABW0NH28_9BURK</name>
<reference evidence="4" key="1">
    <citation type="journal article" date="2019" name="Int. J. Syst. Evol. Microbiol.">
        <title>The Global Catalogue of Microorganisms (GCM) 10K type strain sequencing project: providing services to taxonomists for standard genome sequencing and annotation.</title>
        <authorList>
            <consortium name="The Broad Institute Genomics Platform"/>
            <consortium name="The Broad Institute Genome Sequencing Center for Infectious Disease"/>
            <person name="Wu L."/>
            <person name="Ma J."/>
        </authorList>
    </citation>
    <scope>NUCLEOTIDE SEQUENCE [LARGE SCALE GENOMIC DNA]</scope>
    <source>
        <strain evidence="4">CCUG 57401</strain>
    </source>
</reference>
<accession>A0ABW0NH28</accession>
<evidence type="ECO:0000313" key="3">
    <source>
        <dbReference type="EMBL" id="MFC5499286.1"/>
    </source>
</evidence>
<dbReference type="SUPFAM" id="SSF54593">
    <property type="entry name" value="Glyoxalase/Bleomycin resistance protein/Dihydroxybiphenyl dioxygenase"/>
    <property type="match status" value="1"/>
</dbReference>
<dbReference type="PANTHER" id="PTHR43048">
    <property type="entry name" value="METHYLMALONYL-COA EPIMERASE"/>
    <property type="match status" value="1"/>
</dbReference>
<dbReference type="InterPro" id="IPR029068">
    <property type="entry name" value="Glyas_Bleomycin-R_OHBP_Dase"/>
</dbReference>
<dbReference type="InterPro" id="IPR004360">
    <property type="entry name" value="Glyas_Fos-R_dOase_dom"/>
</dbReference>
<dbReference type="Pfam" id="PF00903">
    <property type="entry name" value="Glyoxalase"/>
    <property type="match status" value="1"/>
</dbReference>
<gene>
    <name evidence="3" type="ORF">ACFPOE_17200</name>
</gene>
<comment type="caution">
    <text evidence="3">The sequence shown here is derived from an EMBL/GenBank/DDBJ whole genome shotgun (WGS) entry which is preliminary data.</text>
</comment>
<organism evidence="3 4">
    <name type="scientific">Caenimonas terrae</name>
    <dbReference type="NCBI Taxonomy" id="696074"/>
    <lineage>
        <taxon>Bacteria</taxon>
        <taxon>Pseudomonadati</taxon>
        <taxon>Pseudomonadota</taxon>
        <taxon>Betaproteobacteria</taxon>
        <taxon>Burkholderiales</taxon>
        <taxon>Comamonadaceae</taxon>
        <taxon>Caenimonas</taxon>
    </lineage>
</organism>
<dbReference type="Proteomes" id="UP001596037">
    <property type="component" value="Unassembled WGS sequence"/>
</dbReference>